<name>A0A803PR94_CANSA</name>
<evidence type="ECO:0000313" key="2">
    <source>
        <dbReference type="Proteomes" id="UP000596661"/>
    </source>
</evidence>
<reference evidence="1" key="1">
    <citation type="submission" date="2018-11" db="EMBL/GenBank/DDBJ databases">
        <authorList>
            <person name="Grassa J C."/>
        </authorList>
    </citation>
    <scope>NUCLEOTIDE SEQUENCE [LARGE SCALE GENOMIC DNA]</scope>
</reference>
<sequence length="251" mass="28256">MTTQAHKSKTPQDPSVIFEAELIESKVRAIGDYVGGVLKTCGIKQGRGCHIRFVAPGEFICFPPERVIREESGEASNSASSRIGAWSLEHIKVGAILPLREYYKEFCNYLGIAPFQLIPSSYRILAGLKVLYHILGWECPTPLEIVYFYSVKDVPVRKLRSIDFPLNEANLRTNNLLGLDQFTCDYKVLKTSKWQKVLVPADDEDKDYVACTHYLKKVISLEVEEEASRDIDSKNLLNTLGKKGKKRIAAS</sequence>
<proteinExistence type="predicted"/>
<dbReference type="EnsemblPlants" id="evm.model.05.644">
    <property type="protein sequence ID" value="cds.evm.model.05.644"/>
    <property type="gene ID" value="evm.TU.05.644"/>
</dbReference>
<dbReference type="Proteomes" id="UP000596661">
    <property type="component" value="Chromosome 5"/>
</dbReference>
<evidence type="ECO:0000313" key="1">
    <source>
        <dbReference type="EnsemblPlants" id="cds.evm.model.05.644"/>
    </source>
</evidence>
<reference evidence="1" key="2">
    <citation type="submission" date="2021-03" db="UniProtKB">
        <authorList>
            <consortium name="EnsemblPlants"/>
        </authorList>
    </citation>
    <scope>IDENTIFICATION</scope>
</reference>
<dbReference type="AlphaFoldDB" id="A0A803PR94"/>
<accession>A0A803PR94</accession>
<keyword evidence="2" id="KW-1185">Reference proteome</keyword>
<dbReference type="EMBL" id="UZAU01000436">
    <property type="status" value="NOT_ANNOTATED_CDS"/>
    <property type="molecule type" value="Genomic_DNA"/>
</dbReference>
<dbReference type="Gramene" id="evm.model.05.644">
    <property type="protein sequence ID" value="cds.evm.model.05.644"/>
    <property type="gene ID" value="evm.TU.05.644"/>
</dbReference>
<protein>
    <submittedName>
        <fullName evidence="1">Uncharacterized protein</fullName>
    </submittedName>
</protein>
<organism evidence="1 2">
    <name type="scientific">Cannabis sativa</name>
    <name type="common">Hemp</name>
    <name type="synonym">Marijuana</name>
    <dbReference type="NCBI Taxonomy" id="3483"/>
    <lineage>
        <taxon>Eukaryota</taxon>
        <taxon>Viridiplantae</taxon>
        <taxon>Streptophyta</taxon>
        <taxon>Embryophyta</taxon>
        <taxon>Tracheophyta</taxon>
        <taxon>Spermatophyta</taxon>
        <taxon>Magnoliopsida</taxon>
        <taxon>eudicotyledons</taxon>
        <taxon>Gunneridae</taxon>
        <taxon>Pentapetalae</taxon>
        <taxon>rosids</taxon>
        <taxon>fabids</taxon>
        <taxon>Rosales</taxon>
        <taxon>Cannabaceae</taxon>
        <taxon>Cannabis</taxon>
    </lineage>
</organism>